<evidence type="ECO:0000313" key="2">
    <source>
        <dbReference type="Proteomes" id="UP001501758"/>
    </source>
</evidence>
<keyword evidence="2" id="KW-1185">Reference proteome</keyword>
<dbReference type="EMBL" id="BAAAGE010000014">
    <property type="protein sequence ID" value="GAA0734425.1"/>
    <property type="molecule type" value="Genomic_DNA"/>
</dbReference>
<reference evidence="1 2" key="1">
    <citation type="journal article" date="2019" name="Int. J. Syst. Evol. Microbiol.">
        <title>The Global Catalogue of Microorganisms (GCM) 10K type strain sequencing project: providing services to taxonomists for standard genome sequencing and annotation.</title>
        <authorList>
            <consortium name="The Broad Institute Genomics Platform"/>
            <consortium name="The Broad Institute Genome Sequencing Center for Infectious Disease"/>
            <person name="Wu L."/>
            <person name="Ma J."/>
        </authorList>
    </citation>
    <scope>NUCLEOTIDE SEQUENCE [LARGE SCALE GENOMIC DNA]</scope>
    <source>
        <strain evidence="1 2">JCM 15974</strain>
    </source>
</reference>
<evidence type="ECO:0000313" key="1">
    <source>
        <dbReference type="EMBL" id="GAA0734425.1"/>
    </source>
</evidence>
<protein>
    <submittedName>
        <fullName evidence="1">Uncharacterized protein</fullName>
    </submittedName>
</protein>
<gene>
    <name evidence="1" type="ORF">GCM10009430_49400</name>
</gene>
<name>A0ABN1JB36_9FLAO</name>
<accession>A0ABN1JB36</accession>
<dbReference type="Proteomes" id="UP001501758">
    <property type="component" value="Unassembled WGS sequence"/>
</dbReference>
<proteinExistence type="predicted"/>
<organism evidence="1 2">
    <name type="scientific">Aquimarina litoralis</name>
    <dbReference type="NCBI Taxonomy" id="584605"/>
    <lineage>
        <taxon>Bacteria</taxon>
        <taxon>Pseudomonadati</taxon>
        <taxon>Bacteroidota</taxon>
        <taxon>Flavobacteriia</taxon>
        <taxon>Flavobacteriales</taxon>
        <taxon>Flavobacteriaceae</taxon>
        <taxon>Aquimarina</taxon>
    </lineage>
</organism>
<sequence length="177" mass="21039">MYKIIVAKSHNDSYTQRCLQCKKRFPNLTINQLENSKNYKELAEIIVRKLRDENFETFSKSMDFAKSISSEEYWKKPRNPNLDKELQKLQDERFDFLNRLSEKDSEILKRIILNVLDSTAFNFLREIEENLEENESIGLTINGEKVENITTELLSGTLFGEYFLWLEKNSKYGEFQN</sequence>
<comment type="caution">
    <text evidence="1">The sequence shown here is derived from an EMBL/GenBank/DDBJ whole genome shotgun (WGS) entry which is preliminary data.</text>
</comment>